<gene>
    <name evidence="1" type="ORF">O6P32_00735</name>
</gene>
<dbReference type="RefSeq" id="WP_269876313.1">
    <property type="nucleotide sequence ID" value="NZ_JAPZVM010000001.1"/>
</dbReference>
<comment type="caution">
    <text evidence="1">The sequence shown here is derived from an EMBL/GenBank/DDBJ whole genome shotgun (WGS) entry which is preliminary data.</text>
</comment>
<protein>
    <recommendedName>
        <fullName evidence="3">HNH endonuclease</fullName>
    </recommendedName>
</protein>
<reference evidence="1" key="1">
    <citation type="submission" date="2022-12" db="EMBL/GenBank/DDBJ databases">
        <title>Phocaeicola acetigenes sp. nov., isolated feces from a healthy human.</title>
        <authorList>
            <person name="Do H."/>
            <person name="Ha Y.B."/>
            <person name="Kim J.-S."/>
            <person name="Suh M.K."/>
            <person name="Kim H.S."/>
            <person name="Lee J.-S."/>
        </authorList>
    </citation>
    <scope>NUCLEOTIDE SEQUENCE</scope>
    <source>
        <strain evidence="1">KGMB11183</strain>
    </source>
</reference>
<name>A0ABT4PDW1_9BACT</name>
<dbReference type="EMBL" id="JAPZVM010000001">
    <property type="protein sequence ID" value="MCZ8371239.1"/>
    <property type="molecule type" value="Genomic_DNA"/>
</dbReference>
<accession>A0ABT4PDW1</accession>
<sequence>MRKIIIDDNIRGFANKYLKEMENECPNVIKDLENLRDNVIKYNPGIDKKIIENYINEIISDYPNLLITEPKDWNFKKYNKILGVNSDILITEVKYNTKRKVSAGKPIEYRSAKLYDRIMFCLRYEKARTILGEIHQEMGLKACIYCNTQPARSANRNVFYEMDHLKPQSKYPFLGTCFYNLQPSDGSCNKRKSDNPCDFQLYINDSKEELSPFRFLPRITGIEPNTKCIEIKFVGKNGNTTTESKQYNTTFHLEDLYAAYKDVVDDIYWQNYKMCGSMVAAYKATFGHDVTRAELTKHLLHCPYDESKIHEDVLRKLKVDTMKQLDDAGLLLKD</sequence>
<dbReference type="Gene3D" id="1.10.30.50">
    <property type="match status" value="1"/>
</dbReference>
<organism evidence="1 2">
    <name type="scientific">Phocaeicola acetigenes</name>
    <dbReference type="NCBI Taxonomy" id="3016083"/>
    <lineage>
        <taxon>Bacteria</taxon>
        <taxon>Pseudomonadati</taxon>
        <taxon>Bacteroidota</taxon>
        <taxon>Bacteroidia</taxon>
        <taxon>Bacteroidales</taxon>
        <taxon>Bacteroidaceae</taxon>
        <taxon>Phocaeicola</taxon>
    </lineage>
</organism>
<proteinExistence type="predicted"/>
<keyword evidence="2" id="KW-1185">Reference proteome</keyword>
<evidence type="ECO:0000313" key="2">
    <source>
        <dbReference type="Proteomes" id="UP001141933"/>
    </source>
</evidence>
<evidence type="ECO:0008006" key="3">
    <source>
        <dbReference type="Google" id="ProtNLM"/>
    </source>
</evidence>
<dbReference type="Proteomes" id="UP001141933">
    <property type="component" value="Unassembled WGS sequence"/>
</dbReference>
<evidence type="ECO:0000313" key="1">
    <source>
        <dbReference type="EMBL" id="MCZ8371239.1"/>
    </source>
</evidence>